<feature type="binding site" evidence="2">
    <location>
        <position position="189"/>
    </location>
    <ligand>
        <name>substrate</name>
    </ligand>
</feature>
<dbReference type="AlphaFoldDB" id="A0A838YGX9"/>
<keyword evidence="2" id="KW-0479">Metal-binding</keyword>
<dbReference type="HAMAP" id="MF_01139">
    <property type="entry name" value="ISPT"/>
    <property type="match status" value="1"/>
</dbReference>
<comment type="subunit">
    <text evidence="2">Homodimer.</text>
</comment>
<keyword evidence="2" id="KW-0133">Cell shape</keyword>
<dbReference type="GO" id="GO:0000287">
    <property type="term" value="F:magnesium ion binding"/>
    <property type="evidence" value="ECO:0007669"/>
    <property type="project" value="UniProtKB-UniRule"/>
</dbReference>
<dbReference type="GO" id="GO:0008360">
    <property type="term" value="P:regulation of cell shape"/>
    <property type="evidence" value="ECO:0007669"/>
    <property type="project" value="UniProtKB-KW"/>
</dbReference>
<dbReference type="PANTHER" id="PTHR10291">
    <property type="entry name" value="DEHYDRODOLICHYL DIPHOSPHATE SYNTHASE FAMILY MEMBER"/>
    <property type="match status" value="1"/>
</dbReference>
<evidence type="ECO:0000313" key="4">
    <source>
        <dbReference type="Proteomes" id="UP000585327"/>
    </source>
</evidence>
<dbReference type="GO" id="GO:0016094">
    <property type="term" value="P:polyprenol biosynthetic process"/>
    <property type="evidence" value="ECO:0007669"/>
    <property type="project" value="TreeGrafter"/>
</dbReference>
<protein>
    <recommendedName>
        <fullName evidence="2">Ditrans,polycis-undecaprenyl-diphosphate synthase ((2E,6E)-farnesyl-diphosphate specific)</fullName>
        <ecNumber evidence="2">2.5.1.31</ecNumber>
    </recommendedName>
    <alternativeName>
        <fullName evidence="2">Ditrans,polycis-undecaprenylcistransferase</fullName>
    </alternativeName>
    <alternativeName>
        <fullName evidence="2">Undecaprenyl diphosphate synthase</fullName>
        <shortName evidence="2">UDS</shortName>
    </alternativeName>
    <alternativeName>
        <fullName evidence="2">Undecaprenyl pyrophosphate synthase</fullName>
        <shortName evidence="2">UPP synthase</shortName>
    </alternativeName>
</protein>
<feature type="binding site" evidence="2">
    <location>
        <position position="72"/>
    </location>
    <ligand>
        <name>substrate</name>
    </ligand>
</feature>
<keyword evidence="2" id="KW-0573">Peptidoglycan synthesis</keyword>
<feature type="binding site" evidence="2">
    <location>
        <position position="208"/>
    </location>
    <ligand>
        <name>Mg(2+)</name>
        <dbReference type="ChEBI" id="CHEBI:18420"/>
    </ligand>
</feature>
<sequence>MAKTLKLSQSNQLKNVAIIMDGNGRWAKSNALQVSKGHEKGVAVVKDIVEESINQGIESLTLYAFSSENWGRPPQEINSIKKLILKAIDDQVPDLIEQEVSLSFFGELDKFGKNILERIEFAQKSTKFEKSNLRLNIALGYGGQQDILNIVKKASKDIQNNIISIDEINHDYILKKSLVPESEIDLLIRTGGDNRVSNFLLYQIAYSEIMFTNEYWPDFSKQKYQELITKFKKVSRRFGKRI</sequence>
<gene>
    <name evidence="2 3" type="primary">uppS</name>
    <name evidence="3" type="ORF">H2021_00350</name>
</gene>
<evidence type="ECO:0000256" key="2">
    <source>
        <dbReference type="HAMAP-Rule" id="MF_01139"/>
    </source>
</evidence>
<reference evidence="3 4" key="1">
    <citation type="submission" date="2020-06" db="EMBL/GenBank/DDBJ databases">
        <title>Dysbiosis in marine aquaculture revealed through microbiome analysis: reverse ecology for environmental sustainability.</title>
        <authorList>
            <person name="Haro-Moreno J.M."/>
            <person name="Coutinho F.H."/>
            <person name="Zaragoza-Solas A."/>
            <person name="Picazo A."/>
            <person name="Almagro-Moreno S."/>
            <person name="Lopez-Perez M."/>
        </authorList>
    </citation>
    <scope>NUCLEOTIDE SEQUENCE [LARGE SCALE GENOMIC DNA]</scope>
    <source>
        <strain evidence="3">MCMED-G42</strain>
    </source>
</reference>
<keyword evidence="1 2" id="KW-0808">Transferase</keyword>
<comment type="function">
    <text evidence="2">Catalyzes the sequential condensation of isopentenyl diphosphate (IPP) with (2E,6E)-farnesyl diphosphate (E,E-FPP) to yield (2Z,6Z,10Z,14Z,18Z,22Z,26Z,30Z,34E,38E)-undecaprenyl diphosphate (di-trans,octa-cis-UPP). UPP is the precursor of glycosyl carrier lipid in the biosynthesis of bacterial cell wall polysaccharide components such as peptidoglycan and lipopolysaccharide.</text>
</comment>
<feature type="binding site" evidence="2">
    <location>
        <position position="21"/>
    </location>
    <ligand>
        <name>Mg(2+)</name>
        <dbReference type="ChEBI" id="CHEBI:18420"/>
    </ligand>
</feature>
<evidence type="ECO:0000256" key="1">
    <source>
        <dbReference type="ARBA" id="ARBA00022679"/>
    </source>
</evidence>
<dbReference type="InterPro" id="IPR001441">
    <property type="entry name" value="UPP_synth-like"/>
</dbReference>
<dbReference type="PANTHER" id="PTHR10291:SF0">
    <property type="entry name" value="DEHYDRODOLICHYL DIPHOSPHATE SYNTHASE 2"/>
    <property type="match status" value="1"/>
</dbReference>
<dbReference type="NCBIfam" id="TIGR00055">
    <property type="entry name" value="uppS"/>
    <property type="match status" value="1"/>
</dbReference>
<accession>A0A838YGX9</accession>
<feature type="binding site" evidence="2">
    <location>
        <begin position="195"/>
        <end position="197"/>
    </location>
    <ligand>
        <name>substrate</name>
    </ligand>
</feature>
<feature type="binding site" evidence="2">
    <location>
        <position position="38"/>
    </location>
    <ligand>
        <name>substrate</name>
    </ligand>
</feature>
<dbReference type="InterPro" id="IPR036424">
    <property type="entry name" value="UPP_synth-like_sf"/>
</dbReference>
<proteinExistence type="inferred from homology"/>
<organism evidence="3 4">
    <name type="scientific">SAR86 cluster bacterium</name>
    <dbReference type="NCBI Taxonomy" id="2030880"/>
    <lineage>
        <taxon>Bacteria</taxon>
        <taxon>Pseudomonadati</taxon>
        <taxon>Pseudomonadota</taxon>
        <taxon>Gammaproteobacteria</taxon>
        <taxon>SAR86 cluster</taxon>
    </lineage>
</organism>
<comment type="cofactor">
    <cofactor evidence="2">
        <name>Mg(2+)</name>
        <dbReference type="ChEBI" id="CHEBI:18420"/>
    </cofactor>
    <text evidence="2">Binds 2 magnesium ions per subunit.</text>
</comment>
<feature type="active site" description="Proton acceptor" evidence="2">
    <location>
        <position position="69"/>
    </location>
</feature>
<dbReference type="SUPFAM" id="SSF64005">
    <property type="entry name" value="Undecaprenyl diphosphate synthase"/>
    <property type="match status" value="1"/>
</dbReference>
<feature type="binding site" evidence="2">
    <location>
        <begin position="66"/>
        <end position="68"/>
    </location>
    <ligand>
        <name>substrate</name>
    </ligand>
</feature>
<name>A0A838YGX9_9GAMM</name>
<dbReference type="Proteomes" id="UP000585327">
    <property type="component" value="Unassembled WGS sequence"/>
</dbReference>
<dbReference type="GO" id="GO:0071555">
    <property type="term" value="P:cell wall organization"/>
    <property type="evidence" value="ECO:0007669"/>
    <property type="project" value="UniProtKB-KW"/>
</dbReference>
<evidence type="ECO:0000313" key="3">
    <source>
        <dbReference type="EMBL" id="MBA4723644.1"/>
    </source>
</evidence>
<dbReference type="EC" id="2.5.1.31" evidence="2"/>
<comment type="caution">
    <text evidence="2">Lacks conserved residue(s) required for the propagation of feature annotation.</text>
</comment>
<dbReference type="InterPro" id="IPR018520">
    <property type="entry name" value="UPP_synth-like_CS"/>
</dbReference>
<keyword evidence="2" id="KW-0961">Cell wall biogenesis/degradation</keyword>
<feature type="binding site" evidence="2">
    <location>
        <position position="70"/>
    </location>
    <ligand>
        <name>substrate</name>
    </ligand>
</feature>
<keyword evidence="2" id="KW-0460">Magnesium</keyword>
<dbReference type="PROSITE" id="PS01066">
    <property type="entry name" value="UPP_SYNTHASE"/>
    <property type="match status" value="1"/>
</dbReference>
<dbReference type="GO" id="GO:0008834">
    <property type="term" value="F:ditrans,polycis-undecaprenyl-diphosphate synthase [(2E,6E)-farnesyl-diphosphate specific] activity"/>
    <property type="evidence" value="ECO:0007669"/>
    <property type="project" value="UniProtKB-UniRule"/>
</dbReference>
<dbReference type="CDD" id="cd00475">
    <property type="entry name" value="Cis_IPPS"/>
    <property type="match status" value="1"/>
</dbReference>
<dbReference type="EMBL" id="JACETM010000001">
    <property type="protein sequence ID" value="MBA4723644.1"/>
    <property type="molecule type" value="Genomic_DNA"/>
</dbReference>
<feature type="binding site" evidence="2">
    <location>
        <begin position="22"/>
        <end position="25"/>
    </location>
    <ligand>
        <name>substrate</name>
    </ligand>
</feature>
<dbReference type="Gene3D" id="3.40.1180.10">
    <property type="entry name" value="Decaprenyl diphosphate synthase-like"/>
    <property type="match status" value="1"/>
</dbReference>
<comment type="similarity">
    <text evidence="2">Belongs to the UPP synthase family.</text>
</comment>
<dbReference type="GO" id="GO:0009252">
    <property type="term" value="P:peptidoglycan biosynthetic process"/>
    <property type="evidence" value="ECO:0007669"/>
    <property type="project" value="UniProtKB-UniRule"/>
</dbReference>
<feature type="binding site" evidence="2">
    <location>
        <position position="26"/>
    </location>
    <ligand>
        <name>substrate</name>
    </ligand>
</feature>
<comment type="caution">
    <text evidence="3">The sequence shown here is derived from an EMBL/GenBank/DDBJ whole genome shotgun (WGS) entry which is preliminary data.</text>
</comment>
<comment type="catalytic activity">
    <reaction evidence="2">
        <text>8 isopentenyl diphosphate + (2E,6E)-farnesyl diphosphate = di-trans,octa-cis-undecaprenyl diphosphate + 8 diphosphate</text>
        <dbReference type="Rhea" id="RHEA:27551"/>
        <dbReference type="ChEBI" id="CHEBI:33019"/>
        <dbReference type="ChEBI" id="CHEBI:58405"/>
        <dbReference type="ChEBI" id="CHEBI:128769"/>
        <dbReference type="ChEBI" id="CHEBI:175763"/>
        <dbReference type="EC" id="2.5.1.31"/>
    </reaction>
</comment>
<dbReference type="Pfam" id="PF01255">
    <property type="entry name" value="Prenyltransf"/>
    <property type="match status" value="1"/>
</dbReference>
<feature type="active site" evidence="2">
    <location>
        <position position="21"/>
    </location>
</feature>